<dbReference type="Proteomes" id="UP000046393">
    <property type="component" value="Unplaced"/>
</dbReference>
<sequence length="82" mass="9526">MCSDKRVCCNSVLTLLPPNVRRFGHCFECCIMFCIRHRTVESVSERDSVLLMLLIYSCLRFDETVLKFPACELMDRIANGFE</sequence>
<evidence type="ECO:0000313" key="2">
    <source>
        <dbReference type="WBParaSite" id="SMUV_0001033501-mRNA-1"/>
    </source>
</evidence>
<dbReference type="WBParaSite" id="SMUV_0001033501-mRNA-1">
    <property type="protein sequence ID" value="SMUV_0001033501-mRNA-1"/>
    <property type="gene ID" value="SMUV_0001033501"/>
</dbReference>
<evidence type="ECO:0000313" key="1">
    <source>
        <dbReference type="Proteomes" id="UP000046393"/>
    </source>
</evidence>
<keyword evidence="1" id="KW-1185">Reference proteome</keyword>
<reference evidence="2" key="1">
    <citation type="submission" date="2017-02" db="UniProtKB">
        <authorList>
            <consortium name="WormBaseParasite"/>
        </authorList>
    </citation>
    <scope>IDENTIFICATION</scope>
</reference>
<protein>
    <submittedName>
        <fullName evidence="2">Ovule protein</fullName>
    </submittedName>
</protein>
<proteinExistence type="predicted"/>
<accession>A0A0N5AZB2</accession>
<name>A0A0N5AZB2_9BILA</name>
<organism evidence="1 2">
    <name type="scientific">Syphacia muris</name>
    <dbReference type="NCBI Taxonomy" id="451379"/>
    <lineage>
        <taxon>Eukaryota</taxon>
        <taxon>Metazoa</taxon>
        <taxon>Ecdysozoa</taxon>
        <taxon>Nematoda</taxon>
        <taxon>Chromadorea</taxon>
        <taxon>Rhabditida</taxon>
        <taxon>Spirurina</taxon>
        <taxon>Oxyuridomorpha</taxon>
        <taxon>Oxyuroidea</taxon>
        <taxon>Oxyuridae</taxon>
        <taxon>Syphacia</taxon>
    </lineage>
</organism>
<dbReference type="AlphaFoldDB" id="A0A0N5AZB2"/>